<dbReference type="Proteomes" id="UP000263900">
    <property type="component" value="Chromosome"/>
</dbReference>
<dbReference type="SUPFAM" id="SSF53474">
    <property type="entry name" value="alpha/beta-Hydrolases"/>
    <property type="match status" value="1"/>
</dbReference>
<gene>
    <name evidence="2" type="ORF">D3H65_09240</name>
</gene>
<dbReference type="InterPro" id="IPR029058">
    <property type="entry name" value="AB_hydrolase_fold"/>
</dbReference>
<sequence length="99" mass="10650">MGLFLLPFTTTPHSSTHLALDKQDGPTVLVGHSWGGVVITEAGNHPNVASLVYVVAFQPDNGETALQWFLTAPRLMNSSVQYITFPIADHPAPKKKSPA</sequence>
<evidence type="ECO:0000313" key="2">
    <source>
        <dbReference type="EMBL" id="AXY74145.1"/>
    </source>
</evidence>
<proteinExistence type="predicted"/>
<dbReference type="Pfam" id="PF12697">
    <property type="entry name" value="Abhydrolase_6"/>
    <property type="match status" value="1"/>
</dbReference>
<dbReference type="PANTHER" id="PTHR37017">
    <property type="entry name" value="AB HYDROLASE-1 DOMAIN-CONTAINING PROTEIN-RELATED"/>
    <property type="match status" value="1"/>
</dbReference>
<accession>A0A3B7MRA8</accession>
<dbReference type="EMBL" id="CP032157">
    <property type="protein sequence ID" value="AXY74145.1"/>
    <property type="molecule type" value="Genomic_DNA"/>
</dbReference>
<protein>
    <submittedName>
        <fullName evidence="2">Alpha/beta hydrolase</fullName>
    </submittedName>
</protein>
<keyword evidence="3" id="KW-1185">Reference proteome</keyword>
<dbReference type="Gene3D" id="3.40.50.1820">
    <property type="entry name" value="alpha/beta hydrolase"/>
    <property type="match status" value="1"/>
</dbReference>
<reference evidence="2 3" key="1">
    <citation type="submission" date="2018-09" db="EMBL/GenBank/DDBJ databases">
        <title>Genome sequencing of strain 6GH32-13.</title>
        <authorList>
            <person name="Weon H.-Y."/>
            <person name="Heo J."/>
            <person name="Kwon S.-W."/>
        </authorList>
    </citation>
    <scope>NUCLEOTIDE SEQUENCE [LARGE SCALE GENOMIC DNA]</scope>
    <source>
        <strain evidence="2 3">5GH32-13</strain>
    </source>
</reference>
<dbReference type="GO" id="GO:0016787">
    <property type="term" value="F:hydrolase activity"/>
    <property type="evidence" value="ECO:0007669"/>
    <property type="project" value="UniProtKB-KW"/>
</dbReference>
<feature type="domain" description="AB hydrolase-1" evidence="1">
    <location>
        <begin position="19"/>
        <end position="75"/>
    </location>
</feature>
<evidence type="ECO:0000259" key="1">
    <source>
        <dbReference type="Pfam" id="PF12697"/>
    </source>
</evidence>
<dbReference type="InterPro" id="IPR000073">
    <property type="entry name" value="AB_hydrolase_1"/>
</dbReference>
<dbReference type="KEGG" id="pseg:D3H65_09240"/>
<name>A0A3B7MRA8_9BACT</name>
<dbReference type="AlphaFoldDB" id="A0A3B7MRA8"/>
<dbReference type="InterPro" id="IPR052897">
    <property type="entry name" value="Sec-Metab_Biosynth_Hydrolase"/>
</dbReference>
<keyword evidence="2" id="KW-0378">Hydrolase</keyword>
<dbReference type="PANTHER" id="PTHR37017:SF11">
    <property type="entry name" value="ESTERASE_LIPASE_THIOESTERASE DOMAIN-CONTAINING PROTEIN"/>
    <property type="match status" value="1"/>
</dbReference>
<evidence type="ECO:0000313" key="3">
    <source>
        <dbReference type="Proteomes" id="UP000263900"/>
    </source>
</evidence>
<organism evidence="2 3">
    <name type="scientific">Paraflavitalea soli</name>
    <dbReference type="NCBI Taxonomy" id="2315862"/>
    <lineage>
        <taxon>Bacteria</taxon>
        <taxon>Pseudomonadati</taxon>
        <taxon>Bacteroidota</taxon>
        <taxon>Chitinophagia</taxon>
        <taxon>Chitinophagales</taxon>
        <taxon>Chitinophagaceae</taxon>
        <taxon>Paraflavitalea</taxon>
    </lineage>
</organism>
<dbReference type="OrthoDB" id="9112061at2"/>